<name>A0ABP8JPS0_9ACTN</name>
<evidence type="ECO:0000313" key="5">
    <source>
        <dbReference type="EMBL" id="GAA4394114.1"/>
    </source>
</evidence>
<protein>
    <submittedName>
        <fullName evidence="5">FadD3 family acyl-CoA ligase</fullName>
    </submittedName>
</protein>
<dbReference type="InterPro" id="IPR045851">
    <property type="entry name" value="AMP-bd_C_sf"/>
</dbReference>
<evidence type="ECO:0000259" key="4">
    <source>
        <dbReference type="Pfam" id="PF13193"/>
    </source>
</evidence>
<dbReference type="Gene3D" id="3.40.50.12780">
    <property type="entry name" value="N-terminal domain of ligase-like"/>
    <property type="match status" value="1"/>
</dbReference>
<dbReference type="Gene3D" id="3.30.300.30">
    <property type="match status" value="1"/>
</dbReference>
<dbReference type="InterPro" id="IPR000873">
    <property type="entry name" value="AMP-dep_synth/lig_dom"/>
</dbReference>
<feature type="domain" description="AMP-binding enzyme C-terminal" evidence="4">
    <location>
        <begin position="437"/>
        <end position="512"/>
    </location>
</feature>
<comment type="caution">
    <text evidence="5">The sequence shown here is derived from an EMBL/GenBank/DDBJ whole genome shotgun (WGS) entry which is preliminary data.</text>
</comment>
<sequence>MTGAVPQTIPALIADGAVRFGDRLAVVDGDVRLTYVDLAGGARRAAAAYLASGVRQGDRVALWAPNRYEFVLALLGAQLIGAAVVPLNTRYRGFEARDVIARSGARALVLCNGFLDTDYLRMLQEAAGGPIPGLETVIDLGAGGEGTVAWSEFLSRADAVAAPMLSAAIAAVTPDTLCDVLYTSGTTGRPKGVMCSHRQTVGIGRTWAEGAELTPDDRYGIVSPFFHGFGYKAGIIAALTAGTSIHPVLTFDPPGLLEQIQRERISVLPGAPTIFITLLNEPRRAEFDLGSLRFATCGAATVPDNLFQRMRDELGFDRVAQAYGLTECMVVTMTRPGTPMAGILSSTGQVVPGLEARIVDPSGAEVSPGTDGEVLLRGPSVMLGYLDDEDATRAAIDAGGWLHTGDVGHLDSYGGLKITDRLKDMFTVGGFNVYPAEVENTLSEHVDVIESAVVGVPDERLGEVAHAYVVLRPGARLDEAALTAFCRDRLANFKVPRSFSAVEQFPRTATGKILKRDLSPA</sequence>
<reference evidence="6" key="1">
    <citation type="journal article" date="2019" name="Int. J. Syst. Evol. Microbiol.">
        <title>The Global Catalogue of Microorganisms (GCM) 10K type strain sequencing project: providing services to taxonomists for standard genome sequencing and annotation.</title>
        <authorList>
            <consortium name="The Broad Institute Genomics Platform"/>
            <consortium name="The Broad Institute Genome Sequencing Center for Infectious Disease"/>
            <person name="Wu L."/>
            <person name="Ma J."/>
        </authorList>
    </citation>
    <scope>NUCLEOTIDE SEQUENCE [LARGE SCALE GENOMIC DNA]</scope>
    <source>
        <strain evidence="6">JCM 17688</strain>
    </source>
</reference>
<dbReference type="EMBL" id="BAABFR010000036">
    <property type="protein sequence ID" value="GAA4394114.1"/>
    <property type="molecule type" value="Genomic_DNA"/>
</dbReference>
<dbReference type="GO" id="GO:0016874">
    <property type="term" value="F:ligase activity"/>
    <property type="evidence" value="ECO:0007669"/>
    <property type="project" value="UniProtKB-KW"/>
</dbReference>
<feature type="domain" description="AMP-dependent synthetase/ligase" evidence="3">
    <location>
        <begin position="17"/>
        <end position="386"/>
    </location>
</feature>
<dbReference type="InterPro" id="IPR025110">
    <property type="entry name" value="AMP-bd_C"/>
</dbReference>
<proteinExistence type="inferred from homology"/>
<dbReference type="Proteomes" id="UP001500635">
    <property type="component" value="Unassembled WGS sequence"/>
</dbReference>
<comment type="similarity">
    <text evidence="1">Belongs to the ATP-dependent AMP-binding enzyme family.</text>
</comment>
<evidence type="ECO:0000259" key="3">
    <source>
        <dbReference type="Pfam" id="PF00501"/>
    </source>
</evidence>
<accession>A0ABP8JPS0</accession>
<dbReference type="InterPro" id="IPR020845">
    <property type="entry name" value="AMP-binding_CS"/>
</dbReference>
<evidence type="ECO:0000256" key="1">
    <source>
        <dbReference type="ARBA" id="ARBA00006432"/>
    </source>
</evidence>
<dbReference type="RefSeq" id="WP_344996167.1">
    <property type="nucleotide sequence ID" value="NZ_BAABFR010000036.1"/>
</dbReference>
<evidence type="ECO:0000256" key="2">
    <source>
        <dbReference type="ARBA" id="ARBA00022598"/>
    </source>
</evidence>
<keyword evidence="6" id="KW-1185">Reference proteome</keyword>
<keyword evidence="2 5" id="KW-0436">Ligase</keyword>
<dbReference type="PROSITE" id="PS00455">
    <property type="entry name" value="AMP_BINDING"/>
    <property type="match status" value="1"/>
</dbReference>
<organism evidence="5 6">
    <name type="scientific">Tsukamurella soli</name>
    <dbReference type="NCBI Taxonomy" id="644556"/>
    <lineage>
        <taxon>Bacteria</taxon>
        <taxon>Bacillati</taxon>
        <taxon>Actinomycetota</taxon>
        <taxon>Actinomycetes</taxon>
        <taxon>Mycobacteriales</taxon>
        <taxon>Tsukamurellaceae</taxon>
        <taxon>Tsukamurella</taxon>
    </lineage>
</organism>
<dbReference type="SUPFAM" id="SSF56801">
    <property type="entry name" value="Acetyl-CoA synthetase-like"/>
    <property type="match status" value="1"/>
</dbReference>
<dbReference type="Pfam" id="PF13193">
    <property type="entry name" value="AMP-binding_C"/>
    <property type="match status" value="1"/>
</dbReference>
<dbReference type="PANTHER" id="PTHR43201:SF5">
    <property type="entry name" value="MEDIUM-CHAIN ACYL-COA LIGASE ACSF2, MITOCHONDRIAL"/>
    <property type="match status" value="1"/>
</dbReference>
<evidence type="ECO:0000313" key="6">
    <source>
        <dbReference type="Proteomes" id="UP001500635"/>
    </source>
</evidence>
<dbReference type="Pfam" id="PF00501">
    <property type="entry name" value="AMP-binding"/>
    <property type="match status" value="1"/>
</dbReference>
<gene>
    <name evidence="5" type="ORF">GCM10023147_25590</name>
</gene>
<dbReference type="PANTHER" id="PTHR43201">
    <property type="entry name" value="ACYL-COA SYNTHETASE"/>
    <property type="match status" value="1"/>
</dbReference>
<dbReference type="InterPro" id="IPR042099">
    <property type="entry name" value="ANL_N_sf"/>
</dbReference>